<dbReference type="CDD" id="cd06578">
    <property type="entry name" value="HemD"/>
    <property type="match status" value="1"/>
</dbReference>
<evidence type="ECO:0000256" key="7">
    <source>
        <dbReference type="ARBA" id="ARBA00040167"/>
    </source>
</evidence>
<evidence type="ECO:0000256" key="9">
    <source>
        <dbReference type="RuleBase" id="RU366031"/>
    </source>
</evidence>
<dbReference type="PANTHER" id="PTHR38042:SF1">
    <property type="entry name" value="UROPORPHYRINOGEN-III SYNTHASE, CHLOROPLASTIC"/>
    <property type="match status" value="1"/>
</dbReference>
<gene>
    <name evidence="11" type="ORF">Q75_10960</name>
</gene>
<evidence type="ECO:0000256" key="8">
    <source>
        <dbReference type="ARBA" id="ARBA00048617"/>
    </source>
</evidence>
<dbReference type="InterPro" id="IPR036108">
    <property type="entry name" value="4pyrrol_syn_uPrphyn_synt_sf"/>
</dbReference>
<proteinExistence type="inferred from homology"/>
<comment type="similarity">
    <text evidence="2 9">Belongs to the uroporphyrinogen-III synthase family.</text>
</comment>
<dbReference type="AlphaFoldDB" id="A0A147K7B9"/>
<comment type="caution">
    <text evidence="11">The sequence shown here is derived from an EMBL/GenBank/DDBJ whole genome shotgun (WGS) entry which is preliminary data.</text>
</comment>
<dbReference type="PATRIC" id="fig|1150625.3.peg.2330"/>
<evidence type="ECO:0000256" key="5">
    <source>
        <dbReference type="ARBA" id="ARBA00023244"/>
    </source>
</evidence>
<evidence type="ECO:0000256" key="6">
    <source>
        <dbReference type="ARBA" id="ARBA00037589"/>
    </source>
</evidence>
<feature type="domain" description="Tetrapyrrole biosynthesis uroporphyrinogen III synthase" evidence="10">
    <location>
        <begin position="24"/>
        <end position="193"/>
    </location>
</feature>
<dbReference type="EC" id="4.2.1.75" evidence="3 9"/>
<reference evidence="11 12" key="1">
    <citation type="journal article" date="2016" name="Front. Microbiol.">
        <title>Microevolution Analysis of Bacillus coahuilensis Unveils Differences in Phosphorus Acquisition Strategies and Their Regulation.</title>
        <authorList>
            <person name="Gomez-Lunar Z."/>
            <person name="Hernandez-Gonzalez I."/>
            <person name="Rodriguez-Torres M.D."/>
            <person name="Souza V."/>
            <person name="Olmedo-Alvarez G."/>
        </authorList>
    </citation>
    <scope>NUCLEOTIDE SEQUENCE [LARGE SCALE GENOMIC DNA]</scope>
    <source>
        <strain evidence="12">p1.1.43</strain>
    </source>
</reference>
<evidence type="ECO:0000313" key="11">
    <source>
        <dbReference type="EMBL" id="KUP05891.1"/>
    </source>
</evidence>
<keyword evidence="5 9" id="KW-0627">Porphyrin biosynthesis</keyword>
<dbReference type="Pfam" id="PF02602">
    <property type="entry name" value="HEM4"/>
    <property type="match status" value="1"/>
</dbReference>
<dbReference type="InterPro" id="IPR003754">
    <property type="entry name" value="4pyrrol_synth_uPrphyn_synth"/>
</dbReference>
<keyword evidence="4 9" id="KW-0456">Lyase</keyword>
<dbReference type="Gene3D" id="3.40.50.10090">
    <property type="match status" value="1"/>
</dbReference>
<dbReference type="InterPro" id="IPR039793">
    <property type="entry name" value="UROS/Hem4"/>
</dbReference>
<dbReference type="OrthoDB" id="9815856at2"/>
<evidence type="ECO:0000256" key="1">
    <source>
        <dbReference type="ARBA" id="ARBA00004772"/>
    </source>
</evidence>
<keyword evidence="12" id="KW-1185">Reference proteome</keyword>
<evidence type="ECO:0000313" key="12">
    <source>
        <dbReference type="Proteomes" id="UP000074108"/>
    </source>
</evidence>
<comment type="pathway">
    <text evidence="1 9">Porphyrin-containing compound metabolism; protoporphyrin-IX biosynthesis; coproporphyrinogen-III from 5-aminolevulinate: step 3/4.</text>
</comment>
<evidence type="ECO:0000259" key="10">
    <source>
        <dbReference type="Pfam" id="PF02602"/>
    </source>
</evidence>
<dbReference type="RefSeq" id="WP_059351367.1">
    <property type="nucleotide sequence ID" value="NZ_LDYG01000032.1"/>
</dbReference>
<comment type="function">
    <text evidence="6 9">Catalyzes cyclization of the linear tetrapyrrole, hydroxymethylbilane, to the macrocyclic uroporphyrinogen III.</text>
</comment>
<dbReference type="GO" id="GO:0004852">
    <property type="term" value="F:uroporphyrinogen-III synthase activity"/>
    <property type="evidence" value="ECO:0007669"/>
    <property type="project" value="UniProtKB-UniRule"/>
</dbReference>
<name>A0A147K7B9_9BACI</name>
<organism evidence="11 12">
    <name type="scientific">Bacillus coahuilensis p1.1.43</name>
    <dbReference type="NCBI Taxonomy" id="1150625"/>
    <lineage>
        <taxon>Bacteria</taxon>
        <taxon>Bacillati</taxon>
        <taxon>Bacillota</taxon>
        <taxon>Bacilli</taxon>
        <taxon>Bacillales</taxon>
        <taxon>Bacillaceae</taxon>
        <taxon>Bacillus</taxon>
    </lineage>
</organism>
<dbReference type="EMBL" id="LDYG01000032">
    <property type="protein sequence ID" value="KUP05891.1"/>
    <property type="molecule type" value="Genomic_DNA"/>
</dbReference>
<evidence type="ECO:0000256" key="3">
    <source>
        <dbReference type="ARBA" id="ARBA00013109"/>
    </source>
</evidence>
<dbReference type="UniPathway" id="UPA00251">
    <property type="reaction ID" value="UER00320"/>
</dbReference>
<dbReference type="PANTHER" id="PTHR38042">
    <property type="entry name" value="UROPORPHYRINOGEN-III SYNTHASE, CHLOROPLASTIC"/>
    <property type="match status" value="1"/>
</dbReference>
<protein>
    <recommendedName>
        <fullName evidence="7 9">Uroporphyrinogen-III synthase</fullName>
        <ecNumber evidence="3 9">4.2.1.75</ecNumber>
    </recommendedName>
</protein>
<comment type="catalytic activity">
    <reaction evidence="8 9">
        <text>hydroxymethylbilane = uroporphyrinogen III + H2O</text>
        <dbReference type="Rhea" id="RHEA:18965"/>
        <dbReference type="ChEBI" id="CHEBI:15377"/>
        <dbReference type="ChEBI" id="CHEBI:57308"/>
        <dbReference type="ChEBI" id="CHEBI:57845"/>
        <dbReference type="EC" id="4.2.1.75"/>
    </reaction>
</comment>
<dbReference type="STRING" id="1150625.Q75_10960"/>
<dbReference type="Proteomes" id="UP000074108">
    <property type="component" value="Unassembled WGS sequence"/>
</dbReference>
<dbReference type="GO" id="GO:0006782">
    <property type="term" value="P:protoporphyrinogen IX biosynthetic process"/>
    <property type="evidence" value="ECO:0007669"/>
    <property type="project" value="UniProtKB-UniRule"/>
</dbReference>
<dbReference type="GO" id="GO:0006780">
    <property type="term" value="P:uroporphyrinogen III biosynthetic process"/>
    <property type="evidence" value="ECO:0007669"/>
    <property type="project" value="UniProtKB-UniRule"/>
</dbReference>
<sequence length="205" mass="23006">MSSPSPLQDKQIIVTRGVEQSTSMIQAIECLGGTAHAVPLLAFSESTLEDEYLLMMEKITQFEWIFFTSHNSIHFFRRKLKKLGISLKDLHVNIAAVGEKTAKHLRELGVEVDFLPSRFTAEDMIQEFLLENPLAQHILIPKGNLASSILSNGLAKERISHQEWVIYKNEVPTSAPQCLEETVKNIGSIVLHSQALQLLRITSKS</sequence>
<accession>A0A147K7B9</accession>
<evidence type="ECO:0000256" key="4">
    <source>
        <dbReference type="ARBA" id="ARBA00023239"/>
    </source>
</evidence>
<evidence type="ECO:0000256" key="2">
    <source>
        <dbReference type="ARBA" id="ARBA00008133"/>
    </source>
</evidence>
<dbReference type="SUPFAM" id="SSF69618">
    <property type="entry name" value="HemD-like"/>
    <property type="match status" value="1"/>
</dbReference>